<dbReference type="GO" id="GO:0008360">
    <property type="term" value="P:regulation of cell shape"/>
    <property type="evidence" value="ECO:0007669"/>
    <property type="project" value="InterPro"/>
</dbReference>
<evidence type="ECO:0008006" key="5">
    <source>
        <dbReference type="Google" id="ProtNLM"/>
    </source>
</evidence>
<dbReference type="InterPro" id="IPR005762">
    <property type="entry name" value="MurD"/>
</dbReference>
<name>A0A382ZGR0_9ZZZZ</name>
<accession>A0A382ZGR0</accession>
<dbReference type="SUPFAM" id="SSF53623">
    <property type="entry name" value="MurD-like peptide ligases, catalytic domain"/>
    <property type="match status" value="1"/>
</dbReference>
<protein>
    <recommendedName>
        <fullName evidence="5">Mur ligase central domain-containing protein</fullName>
    </recommendedName>
</protein>
<dbReference type="GO" id="GO:0008764">
    <property type="term" value="F:UDP-N-acetylmuramoylalanine-D-glutamate ligase activity"/>
    <property type="evidence" value="ECO:0007669"/>
    <property type="project" value="InterPro"/>
</dbReference>
<dbReference type="PANTHER" id="PTHR43692">
    <property type="entry name" value="UDP-N-ACETYLMURAMOYLALANINE--D-GLUTAMATE LIGASE"/>
    <property type="match status" value="1"/>
</dbReference>
<sequence length="125" mass="13576">MQLKNKNITVIGMGRTGVATANFLAEKKALITLIDSRAHKKLEKNIYSLHPAVQKIFNCSQPPSSSDLIVLSPGVDIRAPFLDRTREQGTEIISEIELASRFTQTPIIAVTGTNGKSTVTTLIGK</sequence>
<dbReference type="SUPFAM" id="SSF51984">
    <property type="entry name" value="MurCD N-terminal domain"/>
    <property type="match status" value="1"/>
</dbReference>
<reference evidence="4" key="1">
    <citation type="submission" date="2018-05" db="EMBL/GenBank/DDBJ databases">
        <authorList>
            <person name="Lanie J.A."/>
            <person name="Ng W.-L."/>
            <person name="Kazmierczak K.M."/>
            <person name="Andrzejewski T.M."/>
            <person name="Davidsen T.M."/>
            <person name="Wayne K.J."/>
            <person name="Tettelin H."/>
            <person name="Glass J.I."/>
            <person name="Rusch D."/>
            <person name="Podicherti R."/>
            <person name="Tsui H.-C.T."/>
            <person name="Winkler M.E."/>
        </authorList>
    </citation>
    <scope>NUCLEOTIDE SEQUENCE</scope>
</reference>
<dbReference type="Gene3D" id="3.40.50.720">
    <property type="entry name" value="NAD(P)-binding Rossmann-like Domain"/>
    <property type="match status" value="1"/>
</dbReference>
<dbReference type="Gene3D" id="3.40.1190.10">
    <property type="entry name" value="Mur-like, catalytic domain"/>
    <property type="match status" value="1"/>
</dbReference>
<gene>
    <name evidence="4" type="ORF">METZ01_LOCUS447578</name>
</gene>
<evidence type="ECO:0000256" key="1">
    <source>
        <dbReference type="ARBA" id="ARBA00022598"/>
    </source>
</evidence>
<dbReference type="AlphaFoldDB" id="A0A382ZGR0"/>
<keyword evidence="1" id="KW-0436">Ligase</keyword>
<evidence type="ECO:0000256" key="3">
    <source>
        <dbReference type="ARBA" id="ARBA00022840"/>
    </source>
</evidence>
<dbReference type="GO" id="GO:0051301">
    <property type="term" value="P:cell division"/>
    <property type="evidence" value="ECO:0007669"/>
    <property type="project" value="InterPro"/>
</dbReference>
<organism evidence="4">
    <name type="scientific">marine metagenome</name>
    <dbReference type="NCBI Taxonomy" id="408172"/>
    <lineage>
        <taxon>unclassified sequences</taxon>
        <taxon>metagenomes</taxon>
        <taxon>ecological metagenomes</taxon>
    </lineage>
</organism>
<evidence type="ECO:0000313" key="4">
    <source>
        <dbReference type="EMBL" id="SVD94724.1"/>
    </source>
</evidence>
<dbReference type="InterPro" id="IPR036565">
    <property type="entry name" value="Mur-like_cat_sf"/>
</dbReference>
<dbReference type="GO" id="GO:0005524">
    <property type="term" value="F:ATP binding"/>
    <property type="evidence" value="ECO:0007669"/>
    <property type="project" value="UniProtKB-KW"/>
</dbReference>
<keyword evidence="3" id="KW-0067">ATP-binding</keyword>
<feature type="non-terminal residue" evidence="4">
    <location>
        <position position="125"/>
    </location>
</feature>
<dbReference type="EMBL" id="UINC01183799">
    <property type="protein sequence ID" value="SVD94724.1"/>
    <property type="molecule type" value="Genomic_DNA"/>
</dbReference>
<proteinExistence type="predicted"/>
<dbReference type="Pfam" id="PF21799">
    <property type="entry name" value="MurD-like_N"/>
    <property type="match status" value="1"/>
</dbReference>
<evidence type="ECO:0000256" key="2">
    <source>
        <dbReference type="ARBA" id="ARBA00022741"/>
    </source>
</evidence>
<dbReference type="GO" id="GO:0005737">
    <property type="term" value="C:cytoplasm"/>
    <property type="evidence" value="ECO:0007669"/>
    <property type="project" value="InterPro"/>
</dbReference>
<dbReference type="PANTHER" id="PTHR43692:SF1">
    <property type="entry name" value="UDP-N-ACETYLMURAMOYLALANINE--D-GLUTAMATE LIGASE"/>
    <property type="match status" value="1"/>
</dbReference>
<keyword evidence="2" id="KW-0547">Nucleotide-binding</keyword>